<organism evidence="1 2">
    <name type="scientific">Datura stramonium</name>
    <name type="common">Jimsonweed</name>
    <name type="synonym">Common thornapple</name>
    <dbReference type="NCBI Taxonomy" id="4076"/>
    <lineage>
        <taxon>Eukaryota</taxon>
        <taxon>Viridiplantae</taxon>
        <taxon>Streptophyta</taxon>
        <taxon>Embryophyta</taxon>
        <taxon>Tracheophyta</taxon>
        <taxon>Spermatophyta</taxon>
        <taxon>Magnoliopsida</taxon>
        <taxon>eudicotyledons</taxon>
        <taxon>Gunneridae</taxon>
        <taxon>Pentapetalae</taxon>
        <taxon>asterids</taxon>
        <taxon>lamiids</taxon>
        <taxon>Solanales</taxon>
        <taxon>Solanaceae</taxon>
        <taxon>Solanoideae</taxon>
        <taxon>Datureae</taxon>
        <taxon>Datura</taxon>
    </lineage>
</organism>
<dbReference type="EMBL" id="JACEIK010004699">
    <property type="protein sequence ID" value="MCD9646174.1"/>
    <property type="molecule type" value="Genomic_DNA"/>
</dbReference>
<proteinExistence type="predicted"/>
<comment type="caution">
    <text evidence="1">The sequence shown here is derived from an EMBL/GenBank/DDBJ whole genome shotgun (WGS) entry which is preliminary data.</text>
</comment>
<keyword evidence="2" id="KW-1185">Reference proteome</keyword>
<dbReference type="Proteomes" id="UP000823775">
    <property type="component" value="Unassembled WGS sequence"/>
</dbReference>
<name>A0ABS8VHH8_DATST</name>
<sequence length="85" mass="9302">MEEDGIGLQYQFGSLGGAVRPIGGDQIRKELAGFAKDKEERFCWWPCGVCWEEERVGGAAPVVVNGFAREYEVAAVVRSMSSMEG</sequence>
<protein>
    <submittedName>
        <fullName evidence="1">Uncharacterized protein</fullName>
    </submittedName>
</protein>
<evidence type="ECO:0000313" key="2">
    <source>
        <dbReference type="Proteomes" id="UP000823775"/>
    </source>
</evidence>
<evidence type="ECO:0000313" key="1">
    <source>
        <dbReference type="EMBL" id="MCD9646174.1"/>
    </source>
</evidence>
<reference evidence="1 2" key="1">
    <citation type="journal article" date="2021" name="BMC Genomics">
        <title>Datura genome reveals duplications of psychoactive alkaloid biosynthetic genes and high mutation rate following tissue culture.</title>
        <authorList>
            <person name="Rajewski A."/>
            <person name="Carter-House D."/>
            <person name="Stajich J."/>
            <person name="Litt A."/>
        </authorList>
    </citation>
    <scope>NUCLEOTIDE SEQUENCE [LARGE SCALE GENOMIC DNA]</scope>
    <source>
        <strain evidence="1">AR-01</strain>
    </source>
</reference>
<gene>
    <name evidence="1" type="ORF">HAX54_035759</name>
</gene>
<accession>A0ABS8VHH8</accession>